<dbReference type="GO" id="GO:0000287">
    <property type="term" value="F:magnesium ion binding"/>
    <property type="evidence" value="ECO:0007669"/>
    <property type="project" value="UniProtKB-UniRule"/>
</dbReference>
<organism evidence="14">
    <name type="scientific">uncultured Desulfobacterium sp</name>
    <dbReference type="NCBI Taxonomy" id="201089"/>
    <lineage>
        <taxon>Bacteria</taxon>
        <taxon>Pseudomonadati</taxon>
        <taxon>Thermodesulfobacteriota</taxon>
        <taxon>Desulfobacteria</taxon>
        <taxon>Desulfobacterales</taxon>
        <taxon>Desulfobacteriaceae</taxon>
        <taxon>Desulfobacterium</taxon>
        <taxon>environmental samples</taxon>
    </lineage>
</organism>
<dbReference type="UniPathway" id="UPA00060">
    <property type="reaction ID" value="UER00141"/>
</dbReference>
<comment type="cofactor">
    <cofactor evidence="10">
        <name>Mg(2+)</name>
        <dbReference type="ChEBI" id="CHEBI:18420"/>
    </cofactor>
    <text evidence="10">Binds 1 Mg(2+) ion per subunit.</text>
</comment>
<dbReference type="GO" id="GO:0009228">
    <property type="term" value="P:thiamine biosynthetic process"/>
    <property type="evidence" value="ECO:0007669"/>
    <property type="project" value="UniProtKB-KW"/>
</dbReference>
<sequence>MKPFYDIRLYCFSPGEFLKGRDPLEIVMAQIRGGADVIQLREKQMGKKARLELGGKIRAVTRREAIPFIVNDDVDIALILDADGVHLGQDDIPIKAARPLMRDKIIGVSTHSVEQAMEAIAAGADYIGVGPVFETATKKDRAPLVGLELLRRIKDICPIPYVAIGGIGKDNIASVIEAGCHRAAVISDILLAPDIEDRCRLLKGMLE</sequence>
<dbReference type="NCBIfam" id="TIGR00693">
    <property type="entry name" value="thiE"/>
    <property type="match status" value="1"/>
</dbReference>
<dbReference type="PANTHER" id="PTHR20857:SF15">
    <property type="entry name" value="THIAMINE-PHOSPHATE SYNTHASE"/>
    <property type="match status" value="1"/>
</dbReference>
<dbReference type="InterPro" id="IPR034291">
    <property type="entry name" value="TMP_synthase"/>
</dbReference>
<comment type="catalytic activity">
    <reaction evidence="9 10 11">
        <text>2-[(2R,5Z)-2-carboxy-4-methylthiazol-5(2H)-ylidene]ethyl phosphate + 4-amino-2-methyl-5-(diphosphooxymethyl)pyrimidine + 2 H(+) = thiamine phosphate + CO2 + diphosphate</text>
        <dbReference type="Rhea" id="RHEA:47844"/>
        <dbReference type="ChEBI" id="CHEBI:15378"/>
        <dbReference type="ChEBI" id="CHEBI:16526"/>
        <dbReference type="ChEBI" id="CHEBI:33019"/>
        <dbReference type="ChEBI" id="CHEBI:37575"/>
        <dbReference type="ChEBI" id="CHEBI:57841"/>
        <dbReference type="ChEBI" id="CHEBI:62899"/>
        <dbReference type="EC" id="2.5.1.3"/>
    </reaction>
</comment>
<evidence type="ECO:0000256" key="2">
    <source>
        <dbReference type="ARBA" id="ARBA00005165"/>
    </source>
</evidence>
<evidence type="ECO:0000259" key="13">
    <source>
        <dbReference type="Pfam" id="PF02581"/>
    </source>
</evidence>
<evidence type="ECO:0000256" key="7">
    <source>
        <dbReference type="ARBA" id="ARBA00047334"/>
    </source>
</evidence>
<evidence type="ECO:0000256" key="9">
    <source>
        <dbReference type="ARBA" id="ARBA00047883"/>
    </source>
</evidence>
<feature type="binding site" evidence="10">
    <location>
        <position position="138"/>
    </location>
    <ligand>
        <name>4-amino-2-methyl-5-(diphosphooxymethyl)pyrimidine</name>
        <dbReference type="ChEBI" id="CHEBI:57841"/>
    </ligand>
</feature>
<dbReference type="Gene3D" id="3.20.20.70">
    <property type="entry name" value="Aldolase class I"/>
    <property type="match status" value="1"/>
</dbReference>
<feature type="binding site" evidence="10">
    <location>
        <position position="109"/>
    </location>
    <ligand>
        <name>4-amino-2-methyl-5-(diphosphooxymethyl)pyrimidine</name>
        <dbReference type="ChEBI" id="CHEBI:57841"/>
    </ligand>
</feature>
<comment type="pathway">
    <text evidence="2 10 12">Cofactor biosynthesis; thiamine diphosphate biosynthesis; thiamine phosphate from 4-amino-2-methyl-5-diphosphomethylpyrimidine and 4-methyl-5-(2-phosphoethyl)-thiazole: step 1/1.</text>
</comment>
<dbReference type="AlphaFoldDB" id="A0A445MV99"/>
<name>A0A445MV99_9BACT</name>
<feature type="binding site" evidence="10">
    <location>
        <position position="72"/>
    </location>
    <ligand>
        <name>Mg(2+)</name>
        <dbReference type="ChEBI" id="CHEBI:18420"/>
    </ligand>
</feature>
<dbReference type="EC" id="2.5.1.3" evidence="10"/>
<comment type="similarity">
    <text evidence="10 11">Belongs to the thiamine-phosphate synthase family.</text>
</comment>
<dbReference type="HAMAP" id="MF_00097">
    <property type="entry name" value="TMP_synthase"/>
    <property type="match status" value="1"/>
</dbReference>
<evidence type="ECO:0000256" key="12">
    <source>
        <dbReference type="RuleBase" id="RU004253"/>
    </source>
</evidence>
<evidence type="ECO:0000256" key="6">
    <source>
        <dbReference type="ARBA" id="ARBA00022977"/>
    </source>
</evidence>
<feature type="binding site" evidence="10">
    <location>
        <position position="166"/>
    </location>
    <ligand>
        <name>2-[(2R,5Z)-2-carboxy-4-methylthiazol-5(2H)-ylidene]ethyl phosphate</name>
        <dbReference type="ChEBI" id="CHEBI:62899"/>
    </ligand>
</feature>
<dbReference type="PANTHER" id="PTHR20857">
    <property type="entry name" value="THIAMINE-PHOSPHATE PYROPHOSPHORYLASE"/>
    <property type="match status" value="1"/>
</dbReference>
<dbReference type="GO" id="GO:0009229">
    <property type="term" value="P:thiamine diphosphate biosynthetic process"/>
    <property type="evidence" value="ECO:0007669"/>
    <property type="project" value="UniProtKB-UniRule"/>
</dbReference>
<dbReference type="GO" id="GO:0005737">
    <property type="term" value="C:cytoplasm"/>
    <property type="evidence" value="ECO:0007669"/>
    <property type="project" value="TreeGrafter"/>
</dbReference>
<gene>
    <name evidence="10 14" type="primary">thiE</name>
    <name evidence="14" type="ORF">PITCH_A190013</name>
</gene>
<dbReference type="InterPro" id="IPR013785">
    <property type="entry name" value="Aldolase_TIM"/>
</dbReference>
<feature type="binding site" evidence="10">
    <location>
        <position position="91"/>
    </location>
    <ligand>
        <name>Mg(2+)</name>
        <dbReference type="ChEBI" id="CHEBI:18420"/>
    </ligand>
</feature>
<comment type="catalytic activity">
    <reaction evidence="8 10 11">
        <text>2-(2-carboxy-4-methylthiazol-5-yl)ethyl phosphate + 4-amino-2-methyl-5-(diphosphooxymethyl)pyrimidine + 2 H(+) = thiamine phosphate + CO2 + diphosphate</text>
        <dbReference type="Rhea" id="RHEA:47848"/>
        <dbReference type="ChEBI" id="CHEBI:15378"/>
        <dbReference type="ChEBI" id="CHEBI:16526"/>
        <dbReference type="ChEBI" id="CHEBI:33019"/>
        <dbReference type="ChEBI" id="CHEBI:37575"/>
        <dbReference type="ChEBI" id="CHEBI:57841"/>
        <dbReference type="ChEBI" id="CHEBI:62890"/>
        <dbReference type="EC" id="2.5.1.3"/>
    </reaction>
</comment>
<dbReference type="SUPFAM" id="SSF51391">
    <property type="entry name" value="Thiamin phosphate synthase"/>
    <property type="match status" value="1"/>
</dbReference>
<comment type="catalytic activity">
    <reaction evidence="7 10 11">
        <text>4-methyl-5-(2-phosphooxyethyl)-thiazole + 4-amino-2-methyl-5-(diphosphooxymethyl)pyrimidine + H(+) = thiamine phosphate + diphosphate</text>
        <dbReference type="Rhea" id="RHEA:22328"/>
        <dbReference type="ChEBI" id="CHEBI:15378"/>
        <dbReference type="ChEBI" id="CHEBI:33019"/>
        <dbReference type="ChEBI" id="CHEBI:37575"/>
        <dbReference type="ChEBI" id="CHEBI:57841"/>
        <dbReference type="ChEBI" id="CHEBI:58296"/>
        <dbReference type="EC" id="2.5.1.3"/>
    </reaction>
</comment>
<keyword evidence="3 10" id="KW-0808">Transferase</keyword>
<protein>
    <recommendedName>
        <fullName evidence="10">Thiamine-phosphate synthase</fullName>
        <shortName evidence="10">TP synthase</shortName>
        <shortName evidence="10">TPS</shortName>
        <ecNumber evidence="10">2.5.1.3</ecNumber>
    </recommendedName>
    <alternativeName>
        <fullName evidence="10">Thiamine-phosphate pyrophosphorylase</fullName>
        <shortName evidence="10">TMP pyrophosphorylase</shortName>
        <shortName evidence="10">TMP-PPase</shortName>
    </alternativeName>
</protein>
<dbReference type="EMBL" id="OJIN01000101">
    <property type="protein sequence ID" value="SPD73437.1"/>
    <property type="molecule type" value="Genomic_DNA"/>
</dbReference>
<feature type="binding site" evidence="10">
    <location>
        <begin position="135"/>
        <end position="137"/>
    </location>
    <ligand>
        <name>2-[(2R,5Z)-2-carboxy-4-methylthiazol-5(2H)-ylidene]ethyl phosphate</name>
        <dbReference type="ChEBI" id="CHEBI:62899"/>
    </ligand>
</feature>
<keyword evidence="5 10" id="KW-0460">Magnesium</keyword>
<feature type="binding site" evidence="10">
    <location>
        <begin position="39"/>
        <end position="43"/>
    </location>
    <ligand>
        <name>4-amino-2-methyl-5-(diphosphooxymethyl)pyrimidine</name>
        <dbReference type="ChEBI" id="CHEBI:57841"/>
    </ligand>
</feature>
<reference evidence="14" key="1">
    <citation type="submission" date="2018-01" db="EMBL/GenBank/DDBJ databases">
        <authorList>
            <person name="Regsiter A."/>
            <person name="William W."/>
        </authorList>
    </citation>
    <scope>NUCLEOTIDE SEQUENCE</scope>
    <source>
        <strain evidence="14">TRIP AH-1</strain>
    </source>
</reference>
<dbReference type="InterPro" id="IPR036206">
    <property type="entry name" value="ThiamineP_synth_sf"/>
</dbReference>
<evidence type="ECO:0000256" key="3">
    <source>
        <dbReference type="ARBA" id="ARBA00022679"/>
    </source>
</evidence>
<evidence type="ECO:0000256" key="1">
    <source>
        <dbReference type="ARBA" id="ARBA00003814"/>
    </source>
</evidence>
<evidence type="ECO:0000256" key="10">
    <source>
        <dbReference type="HAMAP-Rule" id="MF_00097"/>
    </source>
</evidence>
<dbReference type="InterPro" id="IPR022998">
    <property type="entry name" value="ThiamineP_synth_TenI"/>
</dbReference>
<evidence type="ECO:0000256" key="11">
    <source>
        <dbReference type="RuleBase" id="RU003826"/>
    </source>
</evidence>
<evidence type="ECO:0000313" key="14">
    <source>
        <dbReference type="EMBL" id="SPD73437.1"/>
    </source>
</evidence>
<dbReference type="GO" id="GO:0004789">
    <property type="term" value="F:thiamine-phosphate diphosphorylase activity"/>
    <property type="evidence" value="ECO:0007669"/>
    <property type="project" value="UniProtKB-UniRule"/>
</dbReference>
<dbReference type="Pfam" id="PF02581">
    <property type="entry name" value="TMP-TENI"/>
    <property type="match status" value="1"/>
</dbReference>
<keyword evidence="6 10" id="KW-0784">Thiamine biosynthesis</keyword>
<feature type="domain" description="Thiamine phosphate synthase/TenI" evidence="13">
    <location>
        <begin position="10"/>
        <end position="189"/>
    </location>
</feature>
<feature type="binding site" evidence="10">
    <location>
        <begin position="186"/>
        <end position="187"/>
    </location>
    <ligand>
        <name>2-[(2R,5Z)-2-carboxy-4-methylthiazol-5(2H)-ylidene]ethyl phosphate</name>
        <dbReference type="ChEBI" id="CHEBI:62899"/>
    </ligand>
</feature>
<dbReference type="CDD" id="cd00564">
    <property type="entry name" value="TMP_TenI"/>
    <property type="match status" value="1"/>
</dbReference>
<dbReference type="FunFam" id="3.20.20.70:FF:000096">
    <property type="entry name" value="Thiamine-phosphate synthase"/>
    <property type="match status" value="1"/>
</dbReference>
<evidence type="ECO:0000256" key="5">
    <source>
        <dbReference type="ARBA" id="ARBA00022842"/>
    </source>
</evidence>
<accession>A0A445MV99</accession>
<comment type="function">
    <text evidence="1 10">Condenses 4-methyl-5-(beta-hydroxyethyl)thiazole monophosphate (THZ-P) and 2-methyl-4-amino-5-hydroxymethyl pyrimidine pyrophosphate (HMP-PP) to form thiamine monophosphate (TMP).</text>
</comment>
<feature type="binding site" evidence="10">
    <location>
        <position position="71"/>
    </location>
    <ligand>
        <name>4-amino-2-methyl-5-(diphosphooxymethyl)pyrimidine</name>
        <dbReference type="ChEBI" id="CHEBI:57841"/>
    </ligand>
</feature>
<keyword evidence="4 10" id="KW-0479">Metal-binding</keyword>
<evidence type="ECO:0000256" key="4">
    <source>
        <dbReference type="ARBA" id="ARBA00022723"/>
    </source>
</evidence>
<proteinExistence type="inferred from homology"/>
<evidence type="ECO:0000256" key="8">
    <source>
        <dbReference type="ARBA" id="ARBA00047851"/>
    </source>
</evidence>